<dbReference type="RefSeq" id="WP_258397278.1">
    <property type="nucleotide sequence ID" value="NZ_CAJZAT010000192.1"/>
</dbReference>
<comment type="caution">
    <text evidence="2">The sequence shown here is derived from an EMBL/GenBank/DDBJ whole genome shotgun (WGS) entry which is preliminary data.</text>
</comment>
<proteinExistence type="predicted"/>
<sequence length="42" mass="4573">MNPIFMSRADAIRTVLRAQDAASGKKSGRGRIQIGQRDSNKA</sequence>
<organism evidence="2 3">
    <name type="scientific">Paraburkholderia unamae</name>
    <dbReference type="NCBI Taxonomy" id="219649"/>
    <lineage>
        <taxon>Bacteria</taxon>
        <taxon>Pseudomonadati</taxon>
        <taxon>Pseudomonadota</taxon>
        <taxon>Betaproteobacteria</taxon>
        <taxon>Burkholderiales</taxon>
        <taxon>Burkholderiaceae</taxon>
        <taxon>Paraburkholderia</taxon>
    </lineage>
</organism>
<reference evidence="2 3" key="1">
    <citation type="submission" date="2018-05" db="EMBL/GenBank/DDBJ databases">
        <title>Genomic Encyclopedia of Type Strains, Phase IV (KMG-V): Genome sequencing to study the core and pangenomes of soil and plant-associated prokaryotes.</title>
        <authorList>
            <person name="Whitman W."/>
        </authorList>
    </citation>
    <scope>NUCLEOTIDE SEQUENCE [LARGE SCALE GENOMIC DNA]</scope>
    <source>
        <strain evidence="2 3">SCZa-39</strain>
    </source>
</reference>
<keyword evidence="3" id="KW-1185">Reference proteome</keyword>
<dbReference type="EMBL" id="QEOB01000003">
    <property type="protein sequence ID" value="PVX85562.1"/>
    <property type="molecule type" value="Genomic_DNA"/>
</dbReference>
<evidence type="ECO:0000313" key="2">
    <source>
        <dbReference type="EMBL" id="PVX85562.1"/>
    </source>
</evidence>
<evidence type="ECO:0000313" key="3">
    <source>
        <dbReference type="Proteomes" id="UP000245712"/>
    </source>
</evidence>
<feature type="region of interest" description="Disordered" evidence="1">
    <location>
        <begin position="19"/>
        <end position="42"/>
    </location>
</feature>
<name>A0ABX5KXN5_9BURK</name>
<protein>
    <submittedName>
        <fullName evidence="2">Uncharacterized protein</fullName>
    </submittedName>
</protein>
<accession>A0ABX5KXN5</accession>
<gene>
    <name evidence="2" type="ORF">C7402_103139</name>
</gene>
<dbReference type="Proteomes" id="UP000245712">
    <property type="component" value="Unassembled WGS sequence"/>
</dbReference>
<evidence type="ECO:0000256" key="1">
    <source>
        <dbReference type="SAM" id="MobiDB-lite"/>
    </source>
</evidence>